<dbReference type="SUPFAM" id="SSF46689">
    <property type="entry name" value="Homeodomain-like"/>
    <property type="match status" value="1"/>
</dbReference>
<feature type="transmembrane region" description="Helical" evidence="5">
    <location>
        <begin position="388"/>
        <end position="407"/>
    </location>
</feature>
<dbReference type="PANTHER" id="PTHR43280:SF2">
    <property type="entry name" value="HTH-TYPE TRANSCRIPTIONAL REGULATOR EXSA"/>
    <property type="match status" value="1"/>
</dbReference>
<keyword evidence="2" id="KW-0238">DNA-binding</keyword>
<dbReference type="PANTHER" id="PTHR43280">
    <property type="entry name" value="ARAC-FAMILY TRANSCRIPTIONAL REGULATOR"/>
    <property type="match status" value="1"/>
</dbReference>
<dbReference type="Pfam" id="PF00515">
    <property type="entry name" value="TPR_1"/>
    <property type="match status" value="1"/>
</dbReference>
<dbReference type="SMART" id="SM00342">
    <property type="entry name" value="HTH_ARAC"/>
    <property type="match status" value="1"/>
</dbReference>
<feature type="repeat" description="TPR" evidence="4">
    <location>
        <begin position="112"/>
        <end position="145"/>
    </location>
</feature>
<evidence type="ECO:0000256" key="1">
    <source>
        <dbReference type="ARBA" id="ARBA00023015"/>
    </source>
</evidence>
<keyword evidence="1" id="KW-0805">Transcription regulation</keyword>
<dbReference type="SMART" id="SM00028">
    <property type="entry name" value="TPR"/>
    <property type="match status" value="3"/>
</dbReference>
<evidence type="ECO:0000256" key="2">
    <source>
        <dbReference type="ARBA" id="ARBA00023125"/>
    </source>
</evidence>
<dbReference type="Gene3D" id="1.10.10.60">
    <property type="entry name" value="Homeodomain-like"/>
    <property type="match status" value="2"/>
</dbReference>
<comment type="caution">
    <text evidence="7">The sequence shown here is derived from an EMBL/GenBank/DDBJ whole genome shotgun (WGS) entry which is preliminary data.</text>
</comment>
<gene>
    <name evidence="7" type="ORF">MUY34_14910</name>
</gene>
<dbReference type="Gene3D" id="1.25.40.10">
    <property type="entry name" value="Tetratricopeptide repeat domain"/>
    <property type="match status" value="2"/>
</dbReference>
<evidence type="ECO:0000259" key="6">
    <source>
        <dbReference type="PROSITE" id="PS01124"/>
    </source>
</evidence>
<organism evidence="7 8">
    <name type="scientific">Psychroserpens algicola</name>
    <dbReference type="NCBI Taxonomy" id="1719034"/>
    <lineage>
        <taxon>Bacteria</taxon>
        <taxon>Pseudomonadati</taxon>
        <taxon>Bacteroidota</taxon>
        <taxon>Flavobacteriia</taxon>
        <taxon>Flavobacteriales</taxon>
        <taxon>Flavobacteriaceae</taxon>
        <taxon>Psychroserpens</taxon>
    </lineage>
</organism>
<dbReference type="EMBL" id="JALPQF010000017">
    <property type="protein sequence ID" value="MCK8481922.1"/>
    <property type="molecule type" value="Genomic_DNA"/>
</dbReference>
<sequence>MPRFIVPIIICMVLSMELYAQKSSSDSTNTPFSKLDYEAIVDNISKHQDNPQLLFKYINAFTKKAKKENDTLQLIKSYSFAIFYSKLEEHKIKFADSIISISNKPAYRSNFINAYYLRGIAYYNMNSYDKALEDFLKVKKLNSNQGFDYELDLQADYNIGIIKNRIGEYETSVKLFKKAYNYYAQKDDEVYALNILPSIVDAYINLKQIDSSLYYNNILIKYLHNTNDNGLLPYYLLNEGAINLQKKEYNASINSINKAIPLLSEIKDYHNLQFCYYYLGVNYSYLNDNEASIKNLKKMDSIFLKIKDIHPNTRKGYELLINYHKKNKDQPNELIYVNRLLGIDSVLTKNYKRLSKTMFKEYDTPKLLVEKERIINTINDKNQISKKYLSTAAIVLIILVIVVIYYFNENKKNKRKFESLFNKNKDIENTPIQIKSDDTINLNINSDVIDDILLKLETFEKNNDFINSNLTLNSLAKDFETNSKYLSKIVNHYKNKNFSNYLNDLRIDYAVHKLQHENVFRNYTIKAIGNEVGFNSAESFSKAFYKSTGLKPSFFLRQLNK</sequence>
<protein>
    <submittedName>
        <fullName evidence="7">Helix-turn-helix domain-containing protein</fullName>
    </submittedName>
</protein>
<feature type="domain" description="HTH araC/xylS-type" evidence="6">
    <location>
        <begin position="450"/>
        <end position="558"/>
    </location>
</feature>
<name>A0ABT0HC51_9FLAO</name>
<accession>A0ABT0HC51</accession>
<evidence type="ECO:0000256" key="5">
    <source>
        <dbReference type="SAM" id="Phobius"/>
    </source>
</evidence>
<evidence type="ECO:0000256" key="3">
    <source>
        <dbReference type="ARBA" id="ARBA00023163"/>
    </source>
</evidence>
<keyword evidence="8" id="KW-1185">Reference proteome</keyword>
<dbReference type="PROSITE" id="PS50005">
    <property type="entry name" value="TPR"/>
    <property type="match status" value="1"/>
</dbReference>
<dbReference type="PROSITE" id="PS01124">
    <property type="entry name" value="HTH_ARAC_FAMILY_2"/>
    <property type="match status" value="1"/>
</dbReference>
<dbReference type="InterPro" id="IPR009057">
    <property type="entry name" value="Homeodomain-like_sf"/>
</dbReference>
<keyword evidence="5" id="KW-0812">Transmembrane</keyword>
<dbReference type="RefSeq" id="WP_248413703.1">
    <property type="nucleotide sequence ID" value="NZ_JALPQF010000017.1"/>
</dbReference>
<proteinExistence type="predicted"/>
<evidence type="ECO:0000313" key="7">
    <source>
        <dbReference type="EMBL" id="MCK8481922.1"/>
    </source>
</evidence>
<keyword evidence="5" id="KW-1133">Transmembrane helix</keyword>
<dbReference type="InterPro" id="IPR019734">
    <property type="entry name" value="TPR_rpt"/>
</dbReference>
<dbReference type="InterPro" id="IPR018060">
    <property type="entry name" value="HTH_AraC"/>
</dbReference>
<dbReference type="Proteomes" id="UP001203687">
    <property type="component" value="Unassembled WGS sequence"/>
</dbReference>
<keyword evidence="3" id="KW-0804">Transcription</keyword>
<dbReference type="InterPro" id="IPR011990">
    <property type="entry name" value="TPR-like_helical_dom_sf"/>
</dbReference>
<evidence type="ECO:0000313" key="8">
    <source>
        <dbReference type="Proteomes" id="UP001203687"/>
    </source>
</evidence>
<reference evidence="7" key="1">
    <citation type="submission" date="2022-04" db="EMBL/GenBank/DDBJ databases">
        <authorList>
            <person name="Ren T."/>
        </authorList>
    </citation>
    <scope>NUCLEOTIDE SEQUENCE</scope>
    <source>
        <strain evidence="7">F63249</strain>
    </source>
</reference>
<keyword evidence="4" id="KW-0802">TPR repeat</keyword>
<evidence type="ECO:0000256" key="4">
    <source>
        <dbReference type="PROSITE-ProRule" id="PRU00339"/>
    </source>
</evidence>
<dbReference type="SUPFAM" id="SSF48452">
    <property type="entry name" value="TPR-like"/>
    <property type="match status" value="1"/>
</dbReference>
<dbReference type="Pfam" id="PF12833">
    <property type="entry name" value="HTH_18"/>
    <property type="match status" value="1"/>
</dbReference>
<keyword evidence="5" id="KW-0472">Membrane</keyword>